<accession>A0A249JZ69</accession>
<dbReference type="InterPro" id="IPR051533">
    <property type="entry name" value="WaaL-like"/>
</dbReference>
<dbReference type="GO" id="GO:0016874">
    <property type="term" value="F:ligase activity"/>
    <property type="evidence" value="ECO:0007669"/>
    <property type="project" value="UniProtKB-KW"/>
</dbReference>
<organism evidence="7 8">
    <name type="scientific">Candidatus Nanopelagicus limnae</name>
    <dbReference type="NCBI Taxonomy" id="1884634"/>
    <lineage>
        <taxon>Bacteria</taxon>
        <taxon>Bacillati</taxon>
        <taxon>Actinomycetota</taxon>
        <taxon>Actinomycetes</taxon>
        <taxon>Candidatus Nanopelagicales</taxon>
        <taxon>Candidatus Nanopelagicaceae</taxon>
        <taxon>Candidatus Nanopelagicus</taxon>
    </lineage>
</organism>
<protein>
    <submittedName>
        <fullName evidence="7">O-Antigen ligase-like protein</fullName>
    </submittedName>
</protein>
<feature type="transmembrane region" description="Helical" evidence="5">
    <location>
        <begin position="45"/>
        <end position="66"/>
    </location>
</feature>
<dbReference type="AlphaFoldDB" id="A0A249JZ69"/>
<feature type="transmembrane region" description="Helical" evidence="5">
    <location>
        <begin position="223"/>
        <end position="241"/>
    </location>
</feature>
<dbReference type="GO" id="GO:0016020">
    <property type="term" value="C:membrane"/>
    <property type="evidence" value="ECO:0007669"/>
    <property type="project" value="UniProtKB-SubCell"/>
</dbReference>
<feature type="transmembrane region" description="Helical" evidence="5">
    <location>
        <begin position="176"/>
        <end position="194"/>
    </location>
</feature>
<dbReference type="RefSeq" id="WP_095681142.1">
    <property type="nucleotide sequence ID" value="NZ_CP016768.2"/>
</dbReference>
<name>A0A249JZ69_9ACTN</name>
<dbReference type="EMBL" id="CP016768">
    <property type="protein sequence ID" value="ASY09838.1"/>
    <property type="molecule type" value="Genomic_DNA"/>
</dbReference>
<gene>
    <name evidence="7" type="ORF">B1s21122_05880</name>
</gene>
<evidence type="ECO:0000259" key="6">
    <source>
        <dbReference type="Pfam" id="PF04932"/>
    </source>
</evidence>
<evidence type="ECO:0000256" key="3">
    <source>
        <dbReference type="ARBA" id="ARBA00022989"/>
    </source>
</evidence>
<dbReference type="InterPro" id="IPR011990">
    <property type="entry name" value="TPR-like_helical_dom_sf"/>
</dbReference>
<reference evidence="8" key="1">
    <citation type="submission" date="2016-10" db="EMBL/GenBank/DDBJ databases">
        <title>High microdiversification within the ubiquitous acI lineage of Actinobacteria.</title>
        <authorList>
            <person name="Neuenschwander S.M."/>
            <person name="Salcher M."/>
            <person name="Ghai R."/>
            <person name="Pernthaler J."/>
        </authorList>
    </citation>
    <scope>NUCLEOTIDE SEQUENCE [LARGE SCALE GENOMIC DNA]</scope>
</reference>
<keyword evidence="2 5" id="KW-0812">Transmembrane</keyword>
<feature type="transmembrane region" description="Helical" evidence="5">
    <location>
        <begin position="73"/>
        <end position="96"/>
    </location>
</feature>
<dbReference type="SUPFAM" id="SSF48452">
    <property type="entry name" value="TPR-like"/>
    <property type="match status" value="1"/>
</dbReference>
<feature type="transmembrane region" description="Helical" evidence="5">
    <location>
        <begin position="337"/>
        <end position="355"/>
    </location>
</feature>
<dbReference type="OrthoDB" id="5080884at2"/>
<evidence type="ECO:0000256" key="5">
    <source>
        <dbReference type="SAM" id="Phobius"/>
    </source>
</evidence>
<dbReference type="PANTHER" id="PTHR37422">
    <property type="entry name" value="TEICHURONIC ACID BIOSYNTHESIS PROTEIN TUAE"/>
    <property type="match status" value="1"/>
</dbReference>
<keyword evidence="8" id="KW-1185">Reference proteome</keyword>
<keyword evidence="4 5" id="KW-0472">Membrane</keyword>
<keyword evidence="3 5" id="KW-1133">Transmembrane helix</keyword>
<feature type="transmembrane region" description="Helical" evidence="5">
    <location>
        <begin position="108"/>
        <end position="125"/>
    </location>
</feature>
<feature type="transmembrane region" description="Helical" evidence="5">
    <location>
        <begin position="399"/>
        <end position="418"/>
    </location>
</feature>
<feature type="transmembrane region" description="Helical" evidence="5">
    <location>
        <begin position="132"/>
        <end position="150"/>
    </location>
</feature>
<evidence type="ECO:0000256" key="2">
    <source>
        <dbReference type="ARBA" id="ARBA00022692"/>
    </source>
</evidence>
<sequence>MKTNTSHFENIAKSPLRWILISLVFVTLFFQSTLADPFNSPKLWILIVLASWISGYLISFRSVIFANLEIQRLTVVIILFIICLLVASFLTDNLYFAFFGETQRRNGFLQYFALSVIMLVTAMFFRDFNVKSLFQVTYVIASISAFYALLQTTGNDFVNWVNPYNSIIGTLGNPNFAAAVMAIMGVMIFTSTFIIEQKFIYRLFPALLALLLLFLIYKSNARQGLISFGLGVGIFLTIFMWSKSRLLGTVATVIGGITVLISVLGILQVGPFEKYLYKPSVSIRGHYWKAGIDMWLAHPFFGVGVDRYGAYFKEFRDSSYPLTYGFEITSTNAHNTFIQFFATGGIFVGITYILLNIYVLQRAIKGIKSFNGSDKMHMASLFSAWVAFHAQSLVSIDNIGISIWGWILGGAIVGLSISKIDYSNQKEVFSQLSISNKKVLQNSISGALALMSIILLSNLYSGETNSYRSSVKVNLQDANSRSYYRDLQFRVIDTPLIDPTYSLFASINLVESGFINEGLSEIEKISLKDPRNITALSLLAIVNEQLGNLPKAIAYREKIVRLDPWGATNYLALGIYYKQQGNLIQSQTILEKILSFAASNPISQQAKKELAP</sequence>
<evidence type="ECO:0000256" key="4">
    <source>
        <dbReference type="ARBA" id="ARBA00023136"/>
    </source>
</evidence>
<evidence type="ECO:0000313" key="8">
    <source>
        <dbReference type="Proteomes" id="UP000217153"/>
    </source>
</evidence>
<proteinExistence type="predicted"/>
<dbReference type="InterPro" id="IPR007016">
    <property type="entry name" value="O-antigen_ligase-rel_domated"/>
</dbReference>
<feature type="transmembrane region" description="Helical" evidence="5">
    <location>
        <begin position="199"/>
        <end position="217"/>
    </location>
</feature>
<feature type="transmembrane region" description="Helical" evidence="5">
    <location>
        <begin position="439"/>
        <end position="460"/>
    </location>
</feature>
<keyword evidence="7" id="KW-0436">Ligase</keyword>
<dbReference type="PANTHER" id="PTHR37422:SF13">
    <property type="entry name" value="LIPOPOLYSACCHARIDE BIOSYNTHESIS PROTEIN PA4999-RELATED"/>
    <property type="match status" value="1"/>
</dbReference>
<dbReference type="Gene3D" id="1.25.40.10">
    <property type="entry name" value="Tetratricopeptide repeat domain"/>
    <property type="match status" value="1"/>
</dbReference>
<feature type="transmembrane region" description="Helical" evidence="5">
    <location>
        <begin position="246"/>
        <end position="267"/>
    </location>
</feature>
<evidence type="ECO:0000313" key="7">
    <source>
        <dbReference type="EMBL" id="ASY09838.1"/>
    </source>
</evidence>
<evidence type="ECO:0000256" key="1">
    <source>
        <dbReference type="ARBA" id="ARBA00004141"/>
    </source>
</evidence>
<dbReference type="Proteomes" id="UP000217153">
    <property type="component" value="Chromosome"/>
</dbReference>
<dbReference type="Pfam" id="PF04932">
    <property type="entry name" value="Wzy_C"/>
    <property type="match status" value="1"/>
</dbReference>
<feature type="domain" description="O-antigen ligase-related" evidence="6">
    <location>
        <begin position="208"/>
        <end position="353"/>
    </location>
</feature>
<dbReference type="KEGG" id="abam:B1s21122_05880"/>
<comment type="subcellular location">
    <subcellularLocation>
        <location evidence="1">Membrane</location>
        <topology evidence="1">Multi-pass membrane protein</topology>
    </subcellularLocation>
</comment>